<dbReference type="SUPFAM" id="SSF53218">
    <property type="entry name" value="Molybdenum cofactor biosynthesis proteins"/>
    <property type="match status" value="1"/>
</dbReference>
<dbReference type="SMART" id="SM00852">
    <property type="entry name" value="MoCF_biosynth"/>
    <property type="match status" value="1"/>
</dbReference>
<dbReference type="Gene3D" id="3.40.980.10">
    <property type="entry name" value="MoaB/Mog-like domain"/>
    <property type="match status" value="1"/>
</dbReference>
<proteinExistence type="predicted"/>
<name>A0A1B1ALS3_9PROT</name>
<dbReference type="InterPro" id="IPR056596">
    <property type="entry name" value="FLAD1_M"/>
</dbReference>
<feature type="domain" description="MoaB/Mog" evidence="1">
    <location>
        <begin position="9"/>
        <end position="170"/>
    </location>
</feature>
<gene>
    <name evidence="2" type="ORF">ATE48_16980</name>
</gene>
<dbReference type="PANTHER" id="PTHR13939:SF0">
    <property type="entry name" value="NMN AMIDOHYDROLASE-LIKE PROTEIN YFAY"/>
    <property type="match status" value="1"/>
</dbReference>
<sequence>MTQRQVKAAVLLIGDEILSGRTQDINLQAIAKFLAPLGVQVAEARVVADIPEDIIEGVNALRAKYDYVFTTGGIGPTHDDKTADAMAAVFGVRIDVRDDARAILEAHYKGATNLNESRLRMARIPDGASLIANPVSRAPGFQIGNVFVMAGVPSIVRGMLTDIGHRIEGGAVVRSRTIRGRSVREGDIAADLEALEVATEGAVSFGSYPWFAPPDSFGLHLVARSADPVALEKAANDLIALIRARGVEAEDVNDAS</sequence>
<dbReference type="OrthoDB" id="9801454at2"/>
<dbReference type="InterPro" id="IPR036425">
    <property type="entry name" value="MoaB/Mog-like_dom_sf"/>
</dbReference>
<dbReference type="EMBL" id="CP013244">
    <property type="protein sequence ID" value="ANP47481.1"/>
    <property type="molecule type" value="Genomic_DNA"/>
</dbReference>
<dbReference type="Pfam" id="PF00994">
    <property type="entry name" value="MoCF_biosynth"/>
    <property type="match status" value="1"/>
</dbReference>
<dbReference type="CDD" id="cd00885">
    <property type="entry name" value="cinA"/>
    <property type="match status" value="1"/>
</dbReference>
<dbReference type="Pfam" id="PF24102">
    <property type="entry name" value="FLAD1_M"/>
    <property type="match status" value="1"/>
</dbReference>
<evidence type="ECO:0000259" key="1">
    <source>
        <dbReference type="SMART" id="SM00852"/>
    </source>
</evidence>
<accession>A0A1B1ALS3</accession>
<dbReference type="AlphaFoldDB" id="A0A1B1ALS3"/>
<dbReference type="KEGG" id="cbot:ATE48_16980"/>
<dbReference type="InterPro" id="IPR050101">
    <property type="entry name" value="CinA"/>
</dbReference>
<evidence type="ECO:0000313" key="3">
    <source>
        <dbReference type="Proteomes" id="UP000092498"/>
    </source>
</evidence>
<dbReference type="PANTHER" id="PTHR13939">
    <property type="entry name" value="NICOTINAMIDE-NUCLEOTIDE AMIDOHYDROLASE PNCC"/>
    <property type="match status" value="1"/>
</dbReference>
<dbReference type="Proteomes" id="UP000092498">
    <property type="component" value="Chromosome"/>
</dbReference>
<protein>
    <submittedName>
        <fullName evidence="2">Molybdopterin-binding protein</fullName>
    </submittedName>
</protein>
<organism evidence="2 3">
    <name type="scientific">Candidatus Viadribacter manganicus</name>
    <dbReference type="NCBI Taxonomy" id="1759059"/>
    <lineage>
        <taxon>Bacteria</taxon>
        <taxon>Pseudomonadati</taxon>
        <taxon>Pseudomonadota</taxon>
        <taxon>Alphaproteobacteria</taxon>
        <taxon>Hyphomonadales</taxon>
        <taxon>Hyphomonadaceae</taxon>
        <taxon>Candidatus Viadribacter</taxon>
    </lineage>
</organism>
<keyword evidence="3" id="KW-1185">Reference proteome</keyword>
<reference evidence="2 3" key="1">
    <citation type="submission" date="2015-11" db="EMBL/GenBank/DDBJ databases">
        <title>Whole-Genome Sequence of Candidatus Oderbacter manganicum from the National Park Lower Oder Valley, Germany.</title>
        <authorList>
            <person name="Braun B."/>
            <person name="Liere K."/>
            <person name="Szewzyk U."/>
        </authorList>
    </citation>
    <scope>NUCLEOTIDE SEQUENCE [LARGE SCALE GENOMIC DNA]</scope>
    <source>
        <strain evidence="2 3">OTSz_A_272</strain>
    </source>
</reference>
<dbReference type="InParanoid" id="A0A1B1ALS3"/>
<dbReference type="InterPro" id="IPR001453">
    <property type="entry name" value="MoaB/Mog_dom"/>
</dbReference>
<evidence type="ECO:0000313" key="2">
    <source>
        <dbReference type="EMBL" id="ANP47481.1"/>
    </source>
</evidence>
<dbReference type="RefSeq" id="WP_066773659.1">
    <property type="nucleotide sequence ID" value="NZ_CP013244.1"/>
</dbReference>
<dbReference type="FunCoup" id="A0A1B1ALS3">
    <property type="interactions" value="123"/>
</dbReference>
<dbReference type="STRING" id="1759059.ATE48_16980"/>